<keyword evidence="4" id="KW-1185">Reference proteome</keyword>
<dbReference type="EMBL" id="JBHSWW010000039">
    <property type="protein sequence ID" value="MFC6752765.1"/>
    <property type="molecule type" value="Genomic_DNA"/>
</dbReference>
<dbReference type="RefSeq" id="WP_379779765.1">
    <property type="nucleotide sequence ID" value="NZ_JBHSWW010000039.1"/>
</dbReference>
<feature type="transmembrane region" description="Helical" evidence="1">
    <location>
        <begin position="12"/>
        <end position="34"/>
    </location>
</feature>
<keyword evidence="1" id="KW-1133">Transmembrane helix</keyword>
<keyword evidence="1" id="KW-0812">Transmembrane</keyword>
<keyword evidence="1" id="KW-0472">Membrane</keyword>
<comment type="caution">
    <text evidence="3">The sequence shown here is derived from an EMBL/GenBank/DDBJ whole genome shotgun (WGS) entry which is preliminary data.</text>
</comment>
<protein>
    <recommendedName>
        <fullName evidence="2">DUF7313 domain-containing protein</fullName>
    </recommendedName>
</protein>
<sequence length="147" mass="15783">MDPLQFLVPLDWLSVVGPILPFAILTMAIANLATRHVAHKRHVQQGQSGDSVESYGPHVFTNVGLLLLSALFAIDAPTGGTVLSMLVVTMLLADLFELESRNVEARNDMTIEAPKSAIVSSALVLLYAAYYALFFLVADVWSGGVVA</sequence>
<dbReference type="AlphaFoldDB" id="A0ABD5S8L6"/>
<evidence type="ECO:0000256" key="1">
    <source>
        <dbReference type="SAM" id="Phobius"/>
    </source>
</evidence>
<gene>
    <name evidence="3" type="ORF">ACFQEU_04695</name>
</gene>
<evidence type="ECO:0000313" key="4">
    <source>
        <dbReference type="Proteomes" id="UP001596442"/>
    </source>
</evidence>
<name>A0ABD5S8L6_9EURY</name>
<feature type="domain" description="DUF7313" evidence="2">
    <location>
        <begin position="2"/>
        <end position="142"/>
    </location>
</feature>
<dbReference type="Pfam" id="PF23995">
    <property type="entry name" value="DUF7313"/>
    <property type="match status" value="1"/>
</dbReference>
<dbReference type="Proteomes" id="UP001596442">
    <property type="component" value="Unassembled WGS sequence"/>
</dbReference>
<evidence type="ECO:0000259" key="2">
    <source>
        <dbReference type="Pfam" id="PF23995"/>
    </source>
</evidence>
<accession>A0ABD5S8L6</accession>
<organism evidence="3 4">
    <name type="scientific">Halorubrum tibetense</name>
    <dbReference type="NCBI Taxonomy" id="175631"/>
    <lineage>
        <taxon>Archaea</taxon>
        <taxon>Methanobacteriati</taxon>
        <taxon>Methanobacteriota</taxon>
        <taxon>Stenosarchaea group</taxon>
        <taxon>Halobacteria</taxon>
        <taxon>Halobacteriales</taxon>
        <taxon>Haloferacaceae</taxon>
        <taxon>Halorubrum</taxon>
    </lineage>
</organism>
<proteinExistence type="predicted"/>
<reference evidence="3 4" key="1">
    <citation type="journal article" date="2019" name="Int. J. Syst. Evol. Microbiol.">
        <title>The Global Catalogue of Microorganisms (GCM) 10K type strain sequencing project: providing services to taxonomists for standard genome sequencing and annotation.</title>
        <authorList>
            <consortium name="The Broad Institute Genomics Platform"/>
            <consortium name="The Broad Institute Genome Sequencing Center for Infectious Disease"/>
            <person name="Wu L."/>
            <person name="Ma J."/>
        </authorList>
    </citation>
    <scope>NUCLEOTIDE SEQUENCE [LARGE SCALE GENOMIC DNA]</scope>
    <source>
        <strain evidence="3 4">CGMCC 1.3239</strain>
    </source>
</reference>
<feature type="transmembrane region" description="Helical" evidence="1">
    <location>
        <begin position="117"/>
        <end position="138"/>
    </location>
</feature>
<dbReference type="InterPro" id="IPR055737">
    <property type="entry name" value="DUF7313"/>
</dbReference>
<evidence type="ECO:0000313" key="3">
    <source>
        <dbReference type="EMBL" id="MFC6752765.1"/>
    </source>
</evidence>